<dbReference type="GO" id="GO:0019367">
    <property type="term" value="P:fatty acid elongation, saturated fatty acid"/>
    <property type="evidence" value="ECO:0007669"/>
    <property type="project" value="TreeGrafter"/>
</dbReference>
<dbReference type="GO" id="GO:0042761">
    <property type="term" value="P:very long-chain fatty acid biosynthetic process"/>
    <property type="evidence" value="ECO:0007669"/>
    <property type="project" value="TreeGrafter"/>
</dbReference>
<sequence>MSGNGLNYDAQLSIEWMQRCRPLFMLFIIAYALFVMNVPRIWKGRRSRVLAMIIFYWNAFNALADIILLLGLLPDFLTSFHEGFYSSLCLNAGLYKNPRSGKAILTFHISKVWELLDTVLIILDGRKTNRLHVAHHIVISTLMIYSYQHIGAMARWIAITNLAAHAALYFYLAAQSCVWKRRTCSARVISVIQMAQFPICLFGLIKIRQFLNAKKKCTQTYQISRKAPCQCSVIAGKRLSRGFIFSDTKMPEGP</sequence>
<organism evidence="12 13">
    <name type="scientific">Acanthocheilonema viteae</name>
    <name type="common">Filarial nematode worm</name>
    <name type="synonym">Dipetalonema viteae</name>
    <dbReference type="NCBI Taxonomy" id="6277"/>
    <lineage>
        <taxon>Eukaryota</taxon>
        <taxon>Metazoa</taxon>
        <taxon>Ecdysozoa</taxon>
        <taxon>Nematoda</taxon>
        <taxon>Chromadorea</taxon>
        <taxon>Rhabditida</taxon>
        <taxon>Spirurina</taxon>
        <taxon>Spiruromorpha</taxon>
        <taxon>Filarioidea</taxon>
        <taxon>Onchocercidae</taxon>
        <taxon>Acanthocheilonema</taxon>
    </lineage>
</organism>
<keyword evidence="5 11" id="KW-0812">Transmembrane</keyword>
<gene>
    <name evidence="12" type="ORF">NAV_LOCUS4382</name>
</gene>
<dbReference type="EC" id="2.3.1.199" evidence="11"/>
<keyword evidence="3 11" id="KW-0444">Lipid biosynthesis</keyword>
<evidence type="ECO:0000256" key="4">
    <source>
        <dbReference type="ARBA" id="ARBA00022679"/>
    </source>
</evidence>
<evidence type="ECO:0000256" key="10">
    <source>
        <dbReference type="ARBA" id="ARBA00023160"/>
    </source>
</evidence>
<evidence type="ECO:0000256" key="2">
    <source>
        <dbReference type="ARBA" id="ARBA00005194"/>
    </source>
</evidence>
<keyword evidence="10 11" id="KW-0275">Fatty acid biosynthesis</keyword>
<dbReference type="GO" id="GO:0034625">
    <property type="term" value="P:fatty acid elongation, monounsaturated fatty acid"/>
    <property type="evidence" value="ECO:0007669"/>
    <property type="project" value="TreeGrafter"/>
</dbReference>
<dbReference type="InterPro" id="IPR002076">
    <property type="entry name" value="ELO_fam"/>
</dbReference>
<proteinExistence type="inferred from homology"/>
<dbReference type="GO" id="GO:0005789">
    <property type="term" value="C:endoplasmic reticulum membrane"/>
    <property type="evidence" value="ECO:0007669"/>
    <property type="project" value="TreeGrafter"/>
</dbReference>
<dbReference type="PANTHER" id="PTHR11157:SF17">
    <property type="entry name" value="ELONGATION OF VERY LONG CHAIN FATTY ACIDS PROTEIN 6"/>
    <property type="match status" value="1"/>
</dbReference>
<dbReference type="EMBL" id="UPTC01000645">
    <property type="protein sequence ID" value="VBB29582.1"/>
    <property type="molecule type" value="Genomic_DNA"/>
</dbReference>
<dbReference type="PANTHER" id="PTHR11157">
    <property type="entry name" value="FATTY ACID ACYL TRANSFERASE-RELATED"/>
    <property type="match status" value="1"/>
</dbReference>
<protein>
    <recommendedName>
        <fullName evidence="11">Elongation of very long chain fatty acids protein</fullName>
        <ecNumber evidence="11">2.3.1.199</ecNumber>
    </recommendedName>
    <alternativeName>
        <fullName evidence="11">Very-long-chain 3-oxoacyl-CoA synthase</fullName>
    </alternativeName>
</protein>
<feature type="transmembrane region" description="Helical" evidence="11">
    <location>
        <begin position="153"/>
        <end position="172"/>
    </location>
</feature>
<dbReference type="Proteomes" id="UP000276991">
    <property type="component" value="Unassembled WGS sequence"/>
</dbReference>
<keyword evidence="8 11" id="KW-0443">Lipid metabolism</keyword>
<comment type="subcellular location">
    <subcellularLocation>
        <location evidence="1">Membrane</location>
        <topology evidence="1">Multi-pass membrane protein</topology>
    </subcellularLocation>
</comment>
<dbReference type="UniPathway" id="UPA00094"/>
<dbReference type="Pfam" id="PF01151">
    <property type="entry name" value="ELO"/>
    <property type="match status" value="1"/>
</dbReference>
<evidence type="ECO:0000256" key="5">
    <source>
        <dbReference type="ARBA" id="ARBA00022692"/>
    </source>
</evidence>
<dbReference type="OrthoDB" id="434092at2759"/>
<evidence type="ECO:0000313" key="13">
    <source>
        <dbReference type="Proteomes" id="UP000276991"/>
    </source>
</evidence>
<comment type="pathway">
    <text evidence="2">Lipid metabolism; fatty acid biosynthesis.</text>
</comment>
<dbReference type="GO" id="GO:0030148">
    <property type="term" value="P:sphingolipid biosynthetic process"/>
    <property type="evidence" value="ECO:0007669"/>
    <property type="project" value="TreeGrafter"/>
</dbReference>
<evidence type="ECO:0000256" key="8">
    <source>
        <dbReference type="ARBA" id="ARBA00023098"/>
    </source>
</evidence>
<feature type="transmembrane region" description="Helical" evidence="11">
    <location>
        <begin position="49"/>
        <end position="73"/>
    </location>
</feature>
<keyword evidence="4 11" id="KW-0808">Transferase</keyword>
<reference evidence="12 13" key="1">
    <citation type="submission" date="2018-08" db="EMBL/GenBank/DDBJ databases">
        <authorList>
            <person name="Laetsch R D."/>
            <person name="Stevens L."/>
            <person name="Kumar S."/>
            <person name="Blaxter L. M."/>
        </authorList>
    </citation>
    <scope>NUCLEOTIDE SEQUENCE [LARGE SCALE GENOMIC DNA]</scope>
</reference>
<keyword evidence="7 11" id="KW-1133">Transmembrane helix</keyword>
<evidence type="ECO:0000313" key="12">
    <source>
        <dbReference type="EMBL" id="VBB29582.1"/>
    </source>
</evidence>
<evidence type="ECO:0000256" key="7">
    <source>
        <dbReference type="ARBA" id="ARBA00022989"/>
    </source>
</evidence>
<evidence type="ECO:0000256" key="11">
    <source>
        <dbReference type="RuleBase" id="RU361115"/>
    </source>
</evidence>
<evidence type="ECO:0000256" key="3">
    <source>
        <dbReference type="ARBA" id="ARBA00022516"/>
    </source>
</evidence>
<feature type="transmembrane region" description="Helical" evidence="11">
    <location>
        <begin position="23"/>
        <end position="42"/>
    </location>
</feature>
<comment type="similarity">
    <text evidence="11">Belongs to the ELO family.</text>
</comment>
<accession>A0A498SCN4</accession>
<name>A0A498SCN4_ACAVI</name>
<dbReference type="AlphaFoldDB" id="A0A498SCN4"/>
<keyword evidence="6 11" id="KW-0276">Fatty acid metabolism</keyword>
<keyword evidence="13" id="KW-1185">Reference proteome</keyword>
<evidence type="ECO:0000256" key="1">
    <source>
        <dbReference type="ARBA" id="ARBA00004141"/>
    </source>
</evidence>
<evidence type="ECO:0000256" key="6">
    <source>
        <dbReference type="ARBA" id="ARBA00022832"/>
    </source>
</evidence>
<comment type="catalytic activity">
    <reaction evidence="11">
        <text>a very-long-chain acyl-CoA + malonyl-CoA + H(+) = a very-long-chain 3-oxoacyl-CoA + CO2 + CoA</text>
        <dbReference type="Rhea" id="RHEA:32727"/>
        <dbReference type="ChEBI" id="CHEBI:15378"/>
        <dbReference type="ChEBI" id="CHEBI:16526"/>
        <dbReference type="ChEBI" id="CHEBI:57287"/>
        <dbReference type="ChEBI" id="CHEBI:57384"/>
        <dbReference type="ChEBI" id="CHEBI:90725"/>
        <dbReference type="ChEBI" id="CHEBI:90736"/>
        <dbReference type="EC" id="2.3.1.199"/>
    </reaction>
</comment>
<dbReference type="GO" id="GO:0009922">
    <property type="term" value="F:fatty acid elongase activity"/>
    <property type="evidence" value="ECO:0007669"/>
    <property type="project" value="UniProtKB-EC"/>
</dbReference>
<comment type="caution">
    <text evidence="11">Lacks conserved residue(s) required for the propagation of feature annotation.</text>
</comment>
<dbReference type="GO" id="GO:0034626">
    <property type="term" value="P:fatty acid elongation, polyunsaturated fatty acid"/>
    <property type="evidence" value="ECO:0007669"/>
    <property type="project" value="TreeGrafter"/>
</dbReference>
<evidence type="ECO:0000256" key="9">
    <source>
        <dbReference type="ARBA" id="ARBA00023136"/>
    </source>
</evidence>
<keyword evidence="9 11" id="KW-0472">Membrane</keyword>
<dbReference type="STRING" id="6277.A0A498SCN4"/>